<name>A0ABV9AYY4_9ACTN</name>
<proteinExistence type="predicted"/>
<dbReference type="RefSeq" id="WP_381169117.1">
    <property type="nucleotide sequence ID" value="NZ_JBHSFK010000031.1"/>
</dbReference>
<protein>
    <submittedName>
        <fullName evidence="1">Uncharacterized protein</fullName>
    </submittedName>
</protein>
<organism evidence="1 2">
    <name type="scientific">Streptomyces vulcanius</name>
    <dbReference type="NCBI Taxonomy" id="1441876"/>
    <lineage>
        <taxon>Bacteria</taxon>
        <taxon>Bacillati</taxon>
        <taxon>Actinomycetota</taxon>
        <taxon>Actinomycetes</taxon>
        <taxon>Kitasatosporales</taxon>
        <taxon>Streptomycetaceae</taxon>
        <taxon>Streptomyces</taxon>
    </lineage>
</organism>
<gene>
    <name evidence="1" type="ORF">ACFPIH_37670</name>
</gene>
<sequence length="44" mass="4872">MRRHLAQYFFGLVSLSGRSCTDDDVEEALVQCQGHAQAIVDAFS</sequence>
<keyword evidence="2" id="KW-1185">Reference proteome</keyword>
<accession>A0ABV9AYY4</accession>
<comment type="caution">
    <text evidence="1">The sequence shown here is derived from an EMBL/GenBank/DDBJ whole genome shotgun (WGS) entry which is preliminary data.</text>
</comment>
<dbReference type="Proteomes" id="UP001595839">
    <property type="component" value="Unassembled WGS sequence"/>
</dbReference>
<reference evidence="2" key="1">
    <citation type="journal article" date="2019" name="Int. J. Syst. Evol. Microbiol.">
        <title>The Global Catalogue of Microorganisms (GCM) 10K type strain sequencing project: providing services to taxonomists for standard genome sequencing and annotation.</title>
        <authorList>
            <consortium name="The Broad Institute Genomics Platform"/>
            <consortium name="The Broad Institute Genome Sequencing Center for Infectious Disease"/>
            <person name="Wu L."/>
            <person name="Ma J."/>
        </authorList>
    </citation>
    <scope>NUCLEOTIDE SEQUENCE [LARGE SCALE GENOMIC DNA]</scope>
    <source>
        <strain evidence="2">CGMCC 4.7177</strain>
    </source>
</reference>
<evidence type="ECO:0000313" key="1">
    <source>
        <dbReference type="EMBL" id="MFC4505148.1"/>
    </source>
</evidence>
<evidence type="ECO:0000313" key="2">
    <source>
        <dbReference type="Proteomes" id="UP001595839"/>
    </source>
</evidence>
<dbReference type="EMBL" id="JBHSFK010000031">
    <property type="protein sequence ID" value="MFC4505148.1"/>
    <property type="molecule type" value="Genomic_DNA"/>
</dbReference>